<evidence type="ECO:0000256" key="1">
    <source>
        <dbReference type="ARBA" id="ARBA00023002"/>
    </source>
</evidence>
<feature type="domain" description="FAD dependent oxidoreductase" evidence="2">
    <location>
        <begin position="2"/>
        <end position="337"/>
    </location>
</feature>
<dbReference type="InterPro" id="IPR006076">
    <property type="entry name" value="FAD-dep_OxRdtase"/>
</dbReference>
<dbReference type="Gene3D" id="3.50.50.60">
    <property type="entry name" value="FAD/NAD(P)-binding domain"/>
    <property type="match status" value="1"/>
</dbReference>
<evidence type="ECO:0000313" key="4">
    <source>
        <dbReference type="Proteomes" id="UP001169006"/>
    </source>
</evidence>
<proteinExistence type="predicted"/>
<evidence type="ECO:0000259" key="2">
    <source>
        <dbReference type="Pfam" id="PF01266"/>
    </source>
</evidence>
<name>A0ABT8T1D6_9HYPH</name>
<dbReference type="Pfam" id="PF01266">
    <property type="entry name" value="DAO"/>
    <property type="match status" value="1"/>
</dbReference>
<dbReference type="EC" id="1.-.-.-" evidence="3"/>
<gene>
    <name evidence="3" type="ORF">Q2T52_21005</name>
</gene>
<evidence type="ECO:0000313" key="3">
    <source>
        <dbReference type="EMBL" id="MDO1584574.1"/>
    </source>
</evidence>
<protein>
    <submittedName>
        <fullName evidence="3">FAD-dependent oxidoreductase</fullName>
        <ecNumber evidence="3">1.-.-.-</ecNumber>
    </submittedName>
</protein>
<dbReference type="InterPro" id="IPR036188">
    <property type="entry name" value="FAD/NAD-bd_sf"/>
</dbReference>
<reference evidence="3" key="2">
    <citation type="submission" date="2023-07" db="EMBL/GenBank/DDBJ databases">
        <authorList>
            <person name="Sun H."/>
        </authorList>
    </citation>
    <scope>NUCLEOTIDE SEQUENCE</scope>
    <source>
        <strain evidence="3">05753</strain>
    </source>
</reference>
<dbReference type="PANTHER" id="PTHR13847">
    <property type="entry name" value="SARCOSINE DEHYDROGENASE-RELATED"/>
    <property type="match status" value="1"/>
</dbReference>
<dbReference type="Proteomes" id="UP001169006">
    <property type="component" value="Unassembled WGS sequence"/>
</dbReference>
<dbReference type="SUPFAM" id="SSF51905">
    <property type="entry name" value="FAD/NAD(P)-binding domain"/>
    <property type="match status" value="1"/>
</dbReference>
<dbReference type="GO" id="GO:0016491">
    <property type="term" value="F:oxidoreductase activity"/>
    <property type="evidence" value="ECO:0007669"/>
    <property type="project" value="UniProtKB-KW"/>
</dbReference>
<keyword evidence="4" id="KW-1185">Reference proteome</keyword>
<keyword evidence="1 3" id="KW-0560">Oxidoreductase</keyword>
<accession>A0ABT8T1D6</accession>
<reference evidence="3" key="1">
    <citation type="journal article" date="2015" name="Int. J. Syst. Evol. Microbiol.">
        <title>Rhizobium oryzicola sp. nov., potential plant-growth-promoting endophytic bacteria isolated from rice roots.</title>
        <authorList>
            <person name="Zhang X.X."/>
            <person name="Gao J.S."/>
            <person name="Cao Y.H."/>
            <person name="Sheirdil R.A."/>
            <person name="Wang X.C."/>
            <person name="Zhang L."/>
        </authorList>
    </citation>
    <scope>NUCLEOTIDE SEQUENCE</scope>
    <source>
        <strain evidence="3">05753</strain>
    </source>
</reference>
<dbReference type="PANTHER" id="PTHR13847:SF289">
    <property type="entry name" value="GLYCINE OXIDASE"/>
    <property type="match status" value="1"/>
</dbReference>
<dbReference type="RefSeq" id="WP_302078818.1">
    <property type="nucleotide sequence ID" value="NZ_JAUKWQ010000009.1"/>
</dbReference>
<dbReference type="PROSITE" id="PS51257">
    <property type="entry name" value="PROKAR_LIPOPROTEIN"/>
    <property type="match status" value="1"/>
</dbReference>
<comment type="caution">
    <text evidence="3">The sequence shown here is derived from an EMBL/GenBank/DDBJ whole genome shotgun (WGS) entry which is preliminary data.</text>
</comment>
<organism evidence="3 4">
    <name type="scientific">Rhizobium oryzicola</name>
    <dbReference type="NCBI Taxonomy" id="1232668"/>
    <lineage>
        <taxon>Bacteria</taxon>
        <taxon>Pseudomonadati</taxon>
        <taxon>Pseudomonadota</taxon>
        <taxon>Alphaproteobacteria</taxon>
        <taxon>Hyphomicrobiales</taxon>
        <taxon>Rhizobiaceae</taxon>
        <taxon>Rhizobium/Agrobacterium group</taxon>
        <taxon>Rhizobium</taxon>
    </lineage>
</organism>
<dbReference type="EMBL" id="JAUKWQ010000009">
    <property type="protein sequence ID" value="MDO1584574.1"/>
    <property type="molecule type" value="Genomic_DNA"/>
</dbReference>
<sequence length="355" mass="37841">MKIIVIGGGIFGASIACRLAMAGTDVTVVEAGPEPASGVTGLAFGWVNLIHSDPQHKASYALRQAAFAEWQDVPQEFPDAVRSARRGSLLWKSSAQATEHLVSNQSAAGTYVRLVERTEIARLEPDLHEAPDVAAYLPDDFALSPREVVRFFLAKAEADGARLRYNSPVSDILVEAGRAVGVRIGSEQLAADIMVVAGGAGSANLLLRHVPSLGLRTSPTILMRFAAEHQAIRQIVCGPDLEVRQTLDGEVFSAEGYIDDTPLNGPQAIARQVHANIIRQFPGLGQIHLRSVDVGYRPMLDDGMPRVGFVPGVEKLYVAVGHPGVILAPLVARLAAREIMAGERSSLLSAASLTP</sequence>
<dbReference type="Gene3D" id="3.30.9.10">
    <property type="entry name" value="D-Amino Acid Oxidase, subunit A, domain 2"/>
    <property type="match status" value="1"/>
</dbReference>